<protein>
    <submittedName>
        <fullName evidence="1">Uncharacterized protein</fullName>
    </submittedName>
</protein>
<dbReference type="EMBL" id="AM087122">
    <property type="protein sequence ID" value="CAJ31666.1"/>
    <property type="molecule type" value="Genomic_DNA"/>
</dbReference>
<evidence type="ECO:0000313" key="2">
    <source>
        <dbReference type="Proteomes" id="UP000001066"/>
    </source>
</evidence>
<keyword evidence="2" id="KW-1185">Reference proteome</keyword>
<accession>A7WKR3</accession>
<dbReference type="OrthoDB" id="34469at10239"/>
<reference evidence="1 2" key="1">
    <citation type="journal article" date="2008" name="J. Virol.">
        <title>Structure of the acidianus filamentous virus 3 and comparative genomics of related archaeal lipothrixviruses.</title>
        <authorList>
            <person name="Vestergaard G."/>
            <person name="Aramayo R."/>
            <person name="Basta T."/>
            <person name="Haring M."/>
            <person name="Peng X."/>
            <person name="Brugger K."/>
            <person name="Chen L."/>
            <person name="Rachel R."/>
            <person name="Boisset N."/>
            <person name="Garrett R.A."/>
            <person name="Prangishvili D."/>
        </authorList>
    </citation>
    <scope>NUCLEOTIDE SEQUENCE [LARGE SCALE GENOMIC DNA]</scope>
</reference>
<proteinExistence type="predicted"/>
<dbReference type="GeneID" id="5797948"/>
<dbReference type="RefSeq" id="YP_001604270.1">
    <property type="nucleotide sequence ID" value="NC_010153.1"/>
</dbReference>
<organism evidence="1 2">
    <name type="scientific">Betalipothrixvirus pezzuloense</name>
    <dbReference type="NCBI Taxonomy" id="346883"/>
    <lineage>
        <taxon>Viruses</taxon>
        <taxon>Adnaviria</taxon>
        <taxon>Zilligvirae</taxon>
        <taxon>Taleaviricota</taxon>
        <taxon>Tokiviricetes</taxon>
        <taxon>Ligamenvirales</taxon>
        <taxon>Lipothrixviridae</taxon>
        <taxon>Betalipothrixvirus</taxon>
    </lineage>
</organism>
<dbReference type="Proteomes" id="UP000001066">
    <property type="component" value="Segment"/>
</dbReference>
<evidence type="ECO:0000313" key="1">
    <source>
        <dbReference type="EMBL" id="CAJ31666.1"/>
    </source>
</evidence>
<sequence>MSDVKNVLLQAIQGGDIDEQGNLIAKLSIMKLFQQFSTEIQIVKVTLEGDYINLYVSSKPKIDPIQVGNGVTLDIGKYVGVAITKIPINKAFLSELNLPIIGVEEVKVGDTTDVVLKINTGKKMPTTGAIDF</sequence>
<dbReference type="KEGG" id="vg:5797948"/>
<name>A7WKR3_9VIRU</name>